<dbReference type="PANTHER" id="PTHR45621">
    <property type="entry name" value="OS01G0588500 PROTEIN-RELATED"/>
    <property type="match status" value="1"/>
</dbReference>
<dbReference type="Gene3D" id="3.30.200.20">
    <property type="entry name" value="Phosphorylase Kinase, domain 1"/>
    <property type="match status" value="1"/>
</dbReference>
<dbReference type="FunFam" id="1.10.510.10:FF:000095">
    <property type="entry name" value="protein STRUBBELIG-RECEPTOR FAMILY 8"/>
    <property type="match status" value="1"/>
</dbReference>
<organism evidence="4 5">
    <name type="scientific">Papaver atlanticum</name>
    <dbReference type="NCBI Taxonomy" id="357466"/>
    <lineage>
        <taxon>Eukaryota</taxon>
        <taxon>Viridiplantae</taxon>
        <taxon>Streptophyta</taxon>
        <taxon>Embryophyta</taxon>
        <taxon>Tracheophyta</taxon>
        <taxon>Spermatophyta</taxon>
        <taxon>Magnoliopsida</taxon>
        <taxon>Ranunculales</taxon>
        <taxon>Papaveraceae</taxon>
        <taxon>Papaveroideae</taxon>
        <taxon>Papaver</taxon>
    </lineage>
</organism>
<keyword evidence="1" id="KW-0067">ATP-binding</keyword>
<feature type="compositionally biased region" description="Basic and acidic residues" evidence="2">
    <location>
        <begin position="370"/>
        <end position="380"/>
    </location>
</feature>
<evidence type="ECO:0000313" key="4">
    <source>
        <dbReference type="EMBL" id="KAI3851982.1"/>
    </source>
</evidence>
<evidence type="ECO:0000313" key="5">
    <source>
        <dbReference type="Proteomes" id="UP001202328"/>
    </source>
</evidence>
<name>A0AAD4S1J6_9MAGN</name>
<dbReference type="PROSITE" id="PS00107">
    <property type="entry name" value="PROTEIN_KINASE_ATP"/>
    <property type="match status" value="1"/>
</dbReference>
<proteinExistence type="predicted"/>
<feature type="domain" description="Protein kinase" evidence="3">
    <location>
        <begin position="81"/>
        <end position="351"/>
    </location>
</feature>
<dbReference type="InterPro" id="IPR011009">
    <property type="entry name" value="Kinase-like_dom_sf"/>
</dbReference>
<dbReference type="InterPro" id="IPR050823">
    <property type="entry name" value="Plant_Ser_Thr_Prot_Kinase"/>
</dbReference>
<protein>
    <recommendedName>
        <fullName evidence="3">Protein kinase domain-containing protein</fullName>
    </recommendedName>
</protein>
<accession>A0AAD4S1J6</accession>
<dbReference type="Pfam" id="PF00069">
    <property type="entry name" value="Pkinase"/>
    <property type="match status" value="1"/>
</dbReference>
<dbReference type="EMBL" id="JAJJMB010015809">
    <property type="protein sequence ID" value="KAI3851982.1"/>
    <property type="molecule type" value="Genomic_DNA"/>
</dbReference>
<dbReference type="InterPro" id="IPR017441">
    <property type="entry name" value="Protein_kinase_ATP_BS"/>
</dbReference>
<dbReference type="SUPFAM" id="SSF56112">
    <property type="entry name" value="Protein kinase-like (PK-like)"/>
    <property type="match status" value="1"/>
</dbReference>
<reference evidence="4" key="1">
    <citation type="submission" date="2022-04" db="EMBL/GenBank/DDBJ databases">
        <title>A functionally conserved STORR gene fusion in Papaver species that diverged 16.8 million years ago.</title>
        <authorList>
            <person name="Catania T."/>
        </authorList>
    </citation>
    <scope>NUCLEOTIDE SEQUENCE</scope>
    <source>
        <strain evidence="4">S-188037</strain>
    </source>
</reference>
<dbReference type="PROSITE" id="PS50011">
    <property type="entry name" value="PROTEIN_KINASE_DOM"/>
    <property type="match status" value="1"/>
</dbReference>
<sequence>MKSVLFGCFKSQLPLKTPKEKIRDSTKNSGGSGFQRLSLSEFSSTPGSSLSLSANDISNSLLGSNLHIFTLQELQKITNSFSSSNFLGEGGFGAVHKGFIDDKMKPGLKAQPIAVKLLDLDGLQGHREWLSIRLIIDNFGIQFVANQIFITIAEYGAALPWGARMKIALGAAKSLAFLHDSEKPVIYRNFKTSNILLDVDYTAKLSDFGLAKDGPEGDETHVSTRVMGTHGYAAPEYVMTGHLTTMSDVYSFCVVLLEILTGRRAVDKSRGPREHNLVEWARPQLNNPRKLDYIIDPRLDGQYSSKGAQKIAALAYQCLSHHPKPRPSMSNVVKILESLQNFNDMPIAPFVYIVLDETVKKDLEKIEPEQKKEIKDENRQTQRQNGQRHRIRTPRARTGTVYTESNLRTHLKSRLSPDQKENQNKENQVKDESI</sequence>
<comment type="caution">
    <text evidence="4">The sequence shown here is derived from an EMBL/GenBank/DDBJ whole genome shotgun (WGS) entry which is preliminary data.</text>
</comment>
<keyword evidence="1" id="KW-0547">Nucleotide-binding</keyword>
<dbReference type="Gene3D" id="1.10.510.10">
    <property type="entry name" value="Transferase(Phosphotransferase) domain 1"/>
    <property type="match status" value="1"/>
</dbReference>
<dbReference type="GO" id="GO:0005524">
    <property type="term" value="F:ATP binding"/>
    <property type="evidence" value="ECO:0007669"/>
    <property type="project" value="UniProtKB-UniRule"/>
</dbReference>
<dbReference type="AlphaFoldDB" id="A0AAD4S1J6"/>
<keyword evidence="5" id="KW-1185">Reference proteome</keyword>
<dbReference type="GO" id="GO:0004672">
    <property type="term" value="F:protein kinase activity"/>
    <property type="evidence" value="ECO:0007669"/>
    <property type="project" value="InterPro"/>
</dbReference>
<feature type="region of interest" description="Disordered" evidence="2">
    <location>
        <begin position="370"/>
        <end position="434"/>
    </location>
</feature>
<evidence type="ECO:0000259" key="3">
    <source>
        <dbReference type="PROSITE" id="PS50011"/>
    </source>
</evidence>
<feature type="compositionally biased region" description="Basic residues" evidence="2">
    <location>
        <begin position="386"/>
        <end position="395"/>
    </location>
</feature>
<feature type="compositionally biased region" description="Basic and acidic residues" evidence="2">
    <location>
        <begin position="415"/>
        <end position="434"/>
    </location>
</feature>
<dbReference type="Proteomes" id="UP001202328">
    <property type="component" value="Unassembled WGS sequence"/>
</dbReference>
<gene>
    <name evidence="4" type="ORF">MKW98_019981</name>
</gene>
<evidence type="ECO:0000256" key="2">
    <source>
        <dbReference type="SAM" id="MobiDB-lite"/>
    </source>
</evidence>
<dbReference type="InterPro" id="IPR000719">
    <property type="entry name" value="Prot_kinase_dom"/>
</dbReference>
<feature type="binding site" evidence="1">
    <location>
        <position position="116"/>
    </location>
    <ligand>
        <name>ATP</name>
        <dbReference type="ChEBI" id="CHEBI:30616"/>
    </ligand>
</feature>
<evidence type="ECO:0000256" key="1">
    <source>
        <dbReference type="PROSITE-ProRule" id="PRU10141"/>
    </source>
</evidence>